<dbReference type="Proteomes" id="UP000821845">
    <property type="component" value="Chromosome 1"/>
</dbReference>
<organism evidence="1 2">
    <name type="scientific">Hyalomma asiaticum</name>
    <name type="common">Tick</name>
    <dbReference type="NCBI Taxonomy" id="266040"/>
    <lineage>
        <taxon>Eukaryota</taxon>
        <taxon>Metazoa</taxon>
        <taxon>Ecdysozoa</taxon>
        <taxon>Arthropoda</taxon>
        <taxon>Chelicerata</taxon>
        <taxon>Arachnida</taxon>
        <taxon>Acari</taxon>
        <taxon>Parasitiformes</taxon>
        <taxon>Ixodida</taxon>
        <taxon>Ixodoidea</taxon>
        <taxon>Ixodidae</taxon>
        <taxon>Hyalomminae</taxon>
        <taxon>Hyalomma</taxon>
    </lineage>
</organism>
<gene>
    <name evidence="1" type="ORF">HPB50_003207</name>
</gene>
<dbReference type="EMBL" id="CM023481">
    <property type="protein sequence ID" value="KAH6944449.1"/>
    <property type="molecule type" value="Genomic_DNA"/>
</dbReference>
<keyword evidence="2" id="KW-1185">Reference proteome</keyword>
<accession>A0ACB7TEI0</accession>
<proteinExistence type="predicted"/>
<protein>
    <submittedName>
        <fullName evidence="1">Uncharacterized protein</fullName>
    </submittedName>
</protein>
<evidence type="ECO:0000313" key="1">
    <source>
        <dbReference type="EMBL" id="KAH6944449.1"/>
    </source>
</evidence>
<sequence>MTHILWGCTSNLQLYKQDNIRPDLLEERWQTALTSSEPTDQLWAVQQARTIAERLPPSAMDHPVV</sequence>
<comment type="caution">
    <text evidence="1">The sequence shown here is derived from an EMBL/GenBank/DDBJ whole genome shotgun (WGS) entry which is preliminary data.</text>
</comment>
<name>A0ACB7TEI0_HYAAI</name>
<reference evidence="1" key="1">
    <citation type="submission" date="2020-05" db="EMBL/GenBank/DDBJ databases">
        <title>Large-scale comparative analyses of tick genomes elucidate their genetic diversity and vector capacities.</title>
        <authorList>
            <person name="Jia N."/>
            <person name="Wang J."/>
            <person name="Shi W."/>
            <person name="Du L."/>
            <person name="Sun Y."/>
            <person name="Zhan W."/>
            <person name="Jiang J."/>
            <person name="Wang Q."/>
            <person name="Zhang B."/>
            <person name="Ji P."/>
            <person name="Sakyi L.B."/>
            <person name="Cui X."/>
            <person name="Yuan T."/>
            <person name="Jiang B."/>
            <person name="Yang W."/>
            <person name="Lam T.T.-Y."/>
            <person name="Chang Q."/>
            <person name="Ding S."/>
            <person name="Wang X."/>
            <person name="Zhu J."/>
            <person name="Ruan X."/>
            <person name="Zhao L."/>
            <person name="Wei J."/>
            <person name="Que T."/>
            <person name="Du C."/>
            <person name="Cheng J."/>
            <person name="Dai P."/>
            <person name="Han X."/>
            <person name="Huang E."/>
            <person name="Gao Y."/>
            <person name="Liu J."/>
            <person name="Shao H."/>
            <person name="Ye R."/>
            <person name="Li L."/>
            <person name="Wei W."/>
            <person name="Wang X."/>
            <person name="Wang C."/>
            <person name="Yang T."/>
            <person name="Huo Q."/>
            <person name="Li W."/>
            <person name="Guo W."/>
            <person name="Chen H."/>
            <person name="Zhou L."/>
            <person name="Ni X."/>
            <person name="Tian J."/>
            <person name="Zhou Y."/>
            <person name="Sheng Y."/>
            <person name="Liu T."/>
            <person name="Pan Y."/>
            <person name="Xia L."/>
            <person name="Li J."/>
            <person name="Zhao F."/>
            <person name="Cao W."/>
        </authorList>
    </citation>
    <scope>NUCLEOTIDE SEQUENCE</scope>
    <source>
        <strain evidence="1">Hyas-2018</strain>
    </source>
</reference>
<evidence type="ECO:0000313" key="2">
    <source>
        <dbReference type="Proteomes" id="UP000821845"/>
    </source>
</evidence>